<evidence type="ECO:0000313" key="6">
    <source>
        <dbReference type="EMBL" id="EXX67731.1"/>
    </source>
</evidence>
<evidence type="ECO:0000256" key="4">
    <source>
        <dbReference type="ARBA" id="ARBA00022807"/>
    </source>
</evidence>
<keyword evidence="4" id="KW-0788">Thiol protease</keyword>
<evidence type="ECO:0000256" key="3">
    <source>
        <dbReference type="ARBA" id="ARBA00022801"/>
    </source>
</evidence>
<dbReference type="GO" id="GO:0000338">
    <property type="term" value="P:protein deneddylation"/>
    <property type="evidence" value="ECO:0007669"/>
    <property type="project" value="TreeGrafter"/>
</dbReference>
<dbReference type="PANTHER" id="PTHR46468">
    <property type="entry name" value="SENTRIN-SPECIFIC PROTEASE 8"/>
    <property type="match status" value="1"/>
</dbReference>
<dbReference type="STRING" id="1432141.A0A015L5F7"/>
<dbReference type="Gene3D" id="3.40.395.10">
    <property type="entry name" value="Adenoviral Proteinase, Chain A"/>
    <property type="match status" value="1"/>
</dbReference>
<dbReference type="PANTHER" id="PTHR46468:SF1">
    <property type="entry name" value="SENTRIN-SPECIFIC PROTEASE 8"/>
    <property type="match status" value="1"/>
</dbReference>
<dbReference type="OrthoDB" id="5065855at2759"/>
<comment type="caution">
    <text evidence="6">The sequence shown here is derived from an EMBL/GenBank/DDBJ whole genome shotgun (WGS) entry which is preliminary data.</text>
</comment>
<dbReference type="InterPro" id="IPR038765">
    <property type="entry name" value="Papain-like_cys_pep_sf"/>
</dbReference>
<accession>A0A015L5F7</accession>
<feature type="domain" description="Ubiquitin-like protease family profile" evidence="5">
    <location>
        <begin position="11"/>
        <end position="175"/>
    </location>
</feature>
<dbReference type="SUPFAM" id="SSF54001">
    <property type="entry name" value="Cysteine proteinases"/>
    <property type="match status" value="1"/>
</dbReference>
<dbReference type="Proteomes" id="UP000022910">
    <property type="component" value="Unassembled WGS sequence"/>
</dbReference>
<dbReference type="OMA" id="GFYFEYL"/>
<name>A0A015L5F7_RHIIW</name>
<sequence>MLTSTLYYKDAMLAPEDYGLLYDDRWLNDRCVDFYLEYLEYNYSIKEESKVKPNLLRASMSFLITNIEDAKYLASALPKQIFSADIIFIPVNNKQSLESFIGGSHWSLLIYVKQNNKFLYYDSANNMNSYIAYKFADKISGVLEVKRNNIVVVKTPQQKNGSDCGVFVLSIIDQFYQRIIELQSNSDQIDFEKILEVNEQNLLLPSDMRKKIRDLANELKDSK</sequence>
<evidence type="ECO:0000256" key="2">
    <source>
        <dbReference type="ARBA" id="ARBA00022670"/>
    </source>
</evidence>
<dbReference type="Pfam" id="PF02902">
    <property type="entry name" value="Peptidase_C48"/>
    <property type="match status" value="1"/>
</dbReference>
<dbReference type="InterPro" id="IPR003653">
    <property type="entry name" value="Peptidase_C48_C"/>
</dbReference>
<organism evidence="6 7">
    <name type="scientific">Rhizophagus irregularis (strain DAOM 197198w)</name>
    <name type="common">Glomus intraradices</name>
    <dbReference type="NCBI Taxonomy" id="1432141"/>
    <lineage>
        <taxon>Eukaryota</taxon>
        <taxon>Fungi</taxon>
        <taxon>Fungi incertae sedis</taxon>
        <taxon>Mucoromycota</taxon>
        <taxon>Glomeromycotina</taxon>
        <taxon>Glomeromycetes</taxon>
        <taxon>Glomerales</taxon>
        <taxon>Glomeraceae</taxon>
        <taxon>Rhizophagus</taxon>
    </lineage>
</organism>
<keyword evidence="7" id="KW-1185">Reference proteome</keyword>
<dbReference type="GO" id="GO:0008234">
    <property type="term" value="F:cysteine-type peptidase activity"/>
    <property type="evidence" value="ECO:0007669"/>
    <property type="project" value="UniProtKB-KW"/>
</dbReference>
<keyword evidence="2" id="KW-0645">Protease</keyword>
<evidence type="ECO:0000256" key="1">
    <source>
        <dbReference type="ARBA" id="ARBA00005234"/>
    </source>
</evidence>
<comment type="similarity">
    <text evidence="1">Belongs to the peptidase C48 family.</text>
</comment>
<evidence type="ECO:0000313" key="7">
    <source>
        <dbReference type="Proteomes" id="UP000022910"/>
    </source>
</evidence>
<dbReference type="InterPro" id="IPR044613">
    <property type="entry name" value="Nep1/2-like"/>
</dbReference>
<proteinExistence type="inferred from homology"/>
<dbReference type="GO" id="GO:0006508">
    <property type="term" value="P:proteolysis"/>
    <property type="evidence" value="ECO:0007669"/>
    <property type="project" value="UniProtKB-KW"/>
</dbReference>
<dbReference type="HOGENOM" id="CLU_043678_3_1_1"/>
<gene>
    <name evidence="6" type="ORF">RirG_111760</name>
</gene>
<reference evidence="6 7" key="1">
    <citation type="submission" date="2014-02" db="EMBL/GenBank/DDBJ databases">
        <title>Single nucleus genome sequencing reveals high similarity among nuclei of an endomycorrhizal fungus.</title>
        <authorList>
            <person name="Lin K."/>
            <person name="Geurts R."/>
            <person name="Zhang Z."/>
            <person name="Limpens E."/>
            <person name="Saunders D.G."/>
            <person name="Mu D."/>
            <person name="Pang E."/>
            <person name="Cao H."/>
            <person name="Cha H."/>
            <person name="Lin T."/>
            <person name="Zhou Q."/>
            <person name="Shang Y."/>
            <person name="Li Y."/>
            <person name="Ivanov S."/>
            <person name="Sharma T."/>
            <person name="Velzen R.V."/>
            <person name="Ruijter N.D."/>
            <person name="Aanen D.K."/>
            <person name="Win J."/>
            <person name="Kamoun S."/>
            <person name="Bisseling T."/>
            <person name="Huang S."/>
        </authorList>
    </citation>
    <scope>NUCLEOTIDE SEQUENCE [LARGE SCALE GENOMIC DNA]</scope>
    <source>
        <strain evidence="7">DAOM197198w</strain>
    </source>
</reference>
<keyword evidence="3" id="KW-0378">Hydrolase</keyword>
<dbReference type="AlphaFoldDB" id="A0A015L5F7"/>
<dbReference type="EMBL" id="JEMT01017589">
    <property type="protein sequence ID" value="EXX67731.1"/>
    <property type="molecule type" value="Genomic_DNA"/>
</dbReference>
<dbReference type="GO" id="GO:0019784">
    <property type="term" value="F:deNEDDylase activity"/>
    <property type="evidence" value="ECO:0007669"/>
    <property type="project" value="InterPro"/>
</dbReference>
<evidence type="ECO:0000259" key="5">
    <source>
        <dbReference type="PROSITE" id="PS50600"/>
    </source>
</evidence>
<protein>
    <submittedName>
        <fullName evidence="6">Ulp1p</fullName>
    </submittedName>
</protein>
<dbReference type="PROSITE" id="PS50600">
    <property type="entry name" value="ULP_PROTEASE"/>
    <property type="match status" value="1"/>
</dbReference>